<dbReference type="WBParaSite" id="HCON_00010200-00001">
    <property type="protein sequence ID" value="HCON_00010200-00001"/>
    <property type="gene ID" value="HCON_00010200"/>
</dbReference>
<evidence type="ECO:0000313" key="3">
    <source>
        <dbReference type="WBParaSite" id="HCON_00010200-00001"/>
    </source>
</evidence>
<protein>
    <submittedName>
        <fullName evidence="3">Activin_recp domain-containing protein</fullName>
    </submittedName>
</protein>
<reference evidence="3" key="1">
    <citation type="submission" date="2020-12" db="UniProtKB">
        <authorList>
            <consortium name="WormBaseParasite"/>
        </authorList>
    </citation>
    <scope>IDENTIFICATION</scope>
    <source>
        <strain evidence="3">MHco3</strain>
    </source>
</reference>
<sequence>MFIIQFCLLFVLLSSTSSLRCYKGYALLKGSSIGNTTKECGKETDFCYNATADVASFSTIQKAGCNTVLCQYSMNECVEKNITGIPMKFCCCNTGDYCNKGEQTEELGIIDKGATLLKALNDILG</sequence>
<organism evidence="2 3">
    <name type="scientific">Haemonchus contortus</name>
    <name type="common">Barber pole worm</name>
    <dbReference type="NCBI Taxonomy" id="6289"/>
    <lineage>
        <taxon>Eukaryota</taxon>
        <taxon>Metazoa</taxon>
        <taxon>Ecdysozoa</taxon>
        <taxon>Nematoda</taxon>
        <taxon>Chromadorea</taxon>
        <taxon>Rhabditida</taxon>
        <taxon>Rhabditina</taxon>
        <taxon>Rhabditomorpha</taxon>
        <taxon>Strongyloidea</taxon>
        <taxon>Trichostrongylidae</taxon>
        <taxon>Haemonchus</taxon>
    </lineage>
</organism>
<feature type="chain" id="PRO_5029547733" evidence="1">
    <location>
        <begin position="19"/>
        <end position="125"/>
    </location>
</feature>
<dbReference type="PANTHER" id="PTHR21749">
    <property type="entry name" value="PRION-LIKE- Q/N-RICH -DOMAIN-BEARING PROTEIN PROTEIN 24"/>
    <property type="match status" value="1"/>
</dbReference>
<dbReference type="Proteomes" id="UP000025227">
    <property type="component" value="Unplaced"/>
</dbReference>
<evidence type="ECO:0000256" key="1">
    <source>
        <dbReference type="SAM" id="SignalP"/>
    </source>
</evidence>
<evidence type="ECO:0000313" key="2">
    <source>
        <dbReference type="Proteomes" id="UP000025227"/>
    </source>
</evidence>
<dbReference type="OMA" id="NTVICQF"/>
<dbReference type="OrthoDB" id="5809263at2759"/>
<dbReference type="AlphaFoldDB" id="A0A7I4XVS9"/>
<proteinExistence type="predicted"/>
<feature type="signal peptide" evidence="1">
    <location>
        <begin position="1"/>
        <end position="18"/>
    </location>
</feature>
<name>A0A7I4XVS9_HAECO</name>
<keyword evidence="2" id="KW-1185">Reference proteome</keyword>
<keyword evidence="1" id="KW-0732">Signal</keyword>
<dbReference type="PANTHER" id="PTHR21749:SF3">
    <property type="entry name" value="ACTIVIN_RECP DOMAIN-CONTAINING PROTEIN"/>
    <property type="match status" value="1"/>
</dbReference>
<accession>A0A7I4XVS9</accession>
<dbReference type="InterPro" id="IPR045860">
    <property type="entry name" value="Snake_toxin-like_sf"/>
</dbReference>
<dbReference type="SUPFAM" id="SSF57302">
    <property type="entry name" value="Snake toxin-like"/>
    <property type="match status" value="1"/>
</dbReference>